<evidence type="ECO:0000256" key="9">
    <source>
        <dbReference type="ARBA" id="ARBA00022813"/>
    </source>
</evidence>
<evidence type="ECO:0000256" key="7">
    <source>
        <dbReference type="ARBA" id="ARBA00022801"/>
    </source>
</evidence>
<dbReference type="Gene3D" id="3.40.50.1460">
    <property type="match status" value="2"/>
</dbReference>
<dbReference type="PRINTS" id="PR00376">
    <property type="entry name" value="IL1BCENZYME"/>
</dbReference>
<keyword evidence="10" id="KW-0865">Zymogen</keyword>
<evidence type="ECO:0000256" key="4">
    <source>
        <dbReference type="ARBA" id="ARBA00022490"/>
    </source>
</evidence>
<accession>A0A099ZRZ9</accession>
<dbReference type="Pfam" id="PF00656">
    <property type="entry name" value="Peptidase_C14"/>
    <property type="match status" value="1"/>
</dbReference>
<dbReference type="InterPro" id="IPR029030">
    <property type="entry name" value="Caspase-like_dom_sf"/>
</dbReference>
<dbReference type="InterPro" id="IPR001309">
    <property type="entry name" value="Pept_C14_p20"/>
</dbReference>
<dbReference type="CDD" id="cd00032">
    <property type="entry name" value="CASc"/>
    <property type="match status" value="1"/>
</dbReference>
<keyword evidence="9" id="KW-0068">Autocatalytic cleavage</keyword>
<evidence type="ECO:0000256" key="2">
    <source>
        <dbReference type="ARBA" id="ARBA00004496"/>
    </source>
</evidence>
<dbReference type="PANTHER" id="PTHR10454:SF206">
    <property type="entry name" value="CASPASE-6"/>
    <property type="match status" value="1"/>
</dbReference>
<dbReference type="PROSITE" id="PS50208">
    <property type="entry name" value="CASPASE_P20"/>
    <property type="match status" value="1"/>
</dbReference>
<dbReference type="GO" id="GO:0006915">
    <property type="term" value="P:apoptotic process"/>
    <property type="evidence" value="ECO:0007669"/>
    <property type="project" value="UniProtKB-KW"/>
</dbReference>
<keyword evidence="7" id="KW-0378">Hydrolase</keyword>
<evidence type="ECO:0000256" key="8">
    <source>
        <dbReference type="ARBA" id="ARBA00022807"/>
    </source>
</evidence>
<evidence type="ECO:0000256" key="10">
    <source>
        <dbReference type="ARBA" id="ARBA00023145"/>
    </source>
</evidence>
<dbReference type="GO" id="GO:0043525">
    <property type="term" value="P:positive regulation of neuron apoptotic process"/>
    <property type="evidence" value="ECO:0007669"/>
    <property type="project" value="TreeGrafter"/>
</dbReference>
<dbReference type="Proteomes" id="UP000053641">
    <property type="component" value="Unassembled WGS sequence"/>
</dbReference>
<protein>
    <recommendedName>
        <fullName evidence="15">Caspase-6</fullName>
        <ecNumber evidence="14">3.4.22.59</ecNumber>
    </recommendedName>
</protein>
<evidence type="ECO:0000256" key="6">
    <source>
        <dbReference type="ARBA" id="ARBA00022703"/>
    </source>
</evidence>
<evidence type="ECO:0000259" key="17">
    <source>
        <dbReference type="PROSITE" id="PS50207"/>
    </source>
</evidence>
<evidence type="ECO:0000256" key="15">
    <source>
        <dbReference type="ARBA" id="ARBA00029534"/>
    </source>
</evidence>
<evidence type="ECO:0000313" key="19">
    <source>
        <dbReference type="EMBL" id="KGL83535.1"/>
    </source>
</evidence>
<feature type="domain" description="Caspase family p10" evidence="17">
    <location>
        <begin position="189"/>
        <end position="283"/>
    </location>
</feature>
<dbReference type="GO" id="GO:0005737">
    <property type="term" value="C:cytoplasm"/>
    <property type="evidence" value="ECO:0007669"/>
    <property type="project" value="UniProtKB-SubCell"/>
</dbReference>
<evidence type="ECO:0000256" key="12">
    <source>
        <dbReference type="ARBA" id="ARBA00029356"/>
    </source>
</evidence>
<evidence type="ECO:0000256" key="3">
    <source>
        <dbReference type="ARBA" id="ARBA00010134"/>
    </source>
</evidence>
<evidence type="ECO:0000256" key="1">
    <source>
        <dbReference type="ARBA" id="ARBA00004123"/>
    </source>
</evidence>
<comment type="subcellular location">
    <subcellularLocation>
        <location evidence="2">Cytoplasm</location>
    </subcellularLocation>
    <subcellularLocation>
        <location evidence="1">Nucleus</location>
    </subcellularLocation>
</comment>
<evidence type="ECO:0000256" key="13">
    <source>
        <dbReference type="ARBA" id="ARBA00029473"/>
    </source>
</evidence>
<keyword evidence="4" id="KW-0963">Cytoplasm</keyword>
<gene>
    <name evidence="19" type="ORF">N309_00322</name>
</gene>
<sequence>AGQVQLDSRPVLTTTDGNQNITEVDALAKRHTLDPAEQYKMNHQRRGVALIFNHEHFFWHLRLPDRRGTNADKQNLTRSLKDLGFEVRCFDDLKAEDMLEKIYNGSEEDGAGLFSLVATDRTRGNGRKLKHQKFHRNLRKNFLTVRVTEHWKRLPREACRGDKHDDPVTFRDLVDSTEGEPETEVDASGVYTLPAGADFLMCYSVAQGYYSHRDTVNGSWYVQDLCEALKKHGSSLEISELLTVVNRTVSHRTVDRCRDSSLIGKKQIPCFASMLTKKLYFLPKS</sequence>
<proteinExistence type="inferred from homology"/>
<feature type="non-terminal residue" evidence="19">
    <location>
        <position position="285"/>
    </location>
</feature>
<evidence type="ECO:0000256" key="14">
    <source>
        <dbReference type="ARBA" id="ARBA00029486"/>
    </source>
</evidence>
<organism evidence="19 20">
    <name type="scientific">Tinamus guttatus</name>
    <name type="common">White-throated tinamou</name>
    <dbReference type="NCBI Taxonomy" id="94827"/>
    <lineage>
        <taxon>Eukaryota</taxon>
        <taxon>Metazoa</taxon>
        <taxon>Chordata</taxon>
        <taxon>Craniata</taxon>
        <taxon>Vertebrata</taxon>
        <taxon>Euteleostomi</taxon>
        <taxon>Archelosauria</taxon>
        <taxon>Archosauria</taxon>
        <taxon>Dinosauria</taxon>
        <taxon>Saurischia</taxon>
        <taxon>Theropoda</taxon>
        <taxon>Coelurosauria</taxon>
        <taxon>Aves</taxon>
        <taxon>Palaeognathae</taxon>
        <taxon>Tinamiformes</taxon>
        <taxon>Tinamidae</taxon>
        <taxon>Tinamus</taxon>
    </lineage>
</organism>
<dbReference type="SUPFAM" id="SSF52129">
    <property type="entry name" value="Caspase-like"/>
    <property type="match status" value="1"/>
</dbReference>
<dbReference type="PROSITE" id="PS50207">
    <property type="entry name" value="CASPASE_P10"/>
    <property type="match status" value="1"/>
</dbReference>
<keyword evidence="20" id="KW-1185">Reference proteome</keyword>
<dbReference type="STRING" id="94827.A0A099ZRZ9"/>
<comment type="subunit">
    <text evidence="13">Heterotetramer that consists of two anti-parallel arranged heterodimers, each one formed by a 18 kDa (Caspase-6 subunit p18) and a 11 kDa (Caspase-6 subunit p11) subunit.</text>
</comment>
<dbReference type="InterPro" id="IPR002138">
    <property type="entry name" value="Pept_C14_p10"/>
</dbReference>
<evidence type="ECO:0000313" key="20">
    <source>
        <dbReference type="Proteomes" id="UP000053641"/>
    </source>
</evidence>
<dbReference type="AlphaFoldDB" id="A0A099ZRZ9"/>
<evidence type="ECO:0000256" key="11">
    <source>
        <dbReference type="ARBA" id="ARBA00023242"/>
    </source>
</evidence>
<keyword evidence="5" id="KW-0645">Protease</keyword>
<dbReference type="EMBL" id="KL896573">
    <property type="protein sequence ID" value="KGL83535.1"/>
    <property type="molecule type" value="Genomic_DNA"/>
</dbReference>
<feature type="domain" description="Caspase family p20" evidence="18">
    <location>
        <begin position="45"/>
        <end position="124"/>
    </location>
</feature>
<dbReference type="GO" id="GO:0005634">
    <property type="term" value="C:nucleus"/>
    <property type="evidence" value="ECO:0007669"/>
    <property type="project" value="UniProtKB-SubCell"/>
</dbReference>
<dbReference type="GO" id="GO:0006508">
    <property type="term" value="P:proteolysis"/>
    <property type="evidence" value="ECO:0007669"/>
    <property type="project" value="UniProtKB-KW"/>
</dbReference>
<feature type="non-terminal residue" evidence="19">
    <location>
        <position position="1"/>
    </location>
</feature>
<reference evidence="19 20" key="1">
    <citation type="submission" date="2014-06" db="EMBL/GenBank/DDBJ databases">
        <title>Genome evolution of avian class.</title>
        <authorList>
            <person name="Zhang G."/>
            <person name="Li C."/>
        </authorList>
    </citation>
    <scope>NUCLEOTIDE SEQUENCE [LARGE SCALE GENOMIC DNA]</scope>
    <source>
        <strain evidence="19">BGI_N309</strain>
    </source>
</reference>
<dbReference type="PANTHER" id="PTHR10454">
    <property type="entry name" value="CASPASE"/>
    <property type="match status" value="1"/>
</dbReference>
<dbReference type="EC" id="3.4.22.59" evidence="14"/>
<evidence type="ECO:0000259" key="18">
    <source>
        <dbReference type="PROSITE" id="PS50208"/>
    </source>
</evidence>
<comment type="similarity">
    <text evidence="3 16">Belongs to the peptidase C14A family.</text>
</comment>
<evidence type="ECO:0000256" key="16">
    <source>
        <dbReference type="RuleBase" id="RU003971"/>
    </source>
</evidence>
<comment type="catalytic activity">
    <reaction evidence="12">
        <text>Strict requirement for Asp at position P1 and has a preferred cleavage sequence of Val-Glu-His-Asp-|-.</text>
        <dbReference type="EC" id="3.4.22.59"/>
    </reaction>
</comment>
<keyword evidence="11" id="KW-0539">Nucleus</keyword>
<dbReference type="SMART" id="SM00115">
    <property type="entry name" value="CASc"/>
    <property type="match status" value="1"/>
</dbReference>
<dbReference type="InterPro" id="IPR011600">
    <property type="entry name" value="Pept_C14_caspase"/>
</dbReference>
<evidence type="ECO:0000256" key="5">
    <source>
        <dbReference type="ARBA" id="ARBA00022670"/>
    </source>
</evidence>
<name>A0A099ZRZ9_TINGU</name>
<keyword evidence="8" id="KW-0788">Thiol protease</keyword>
<dbReference type="GO" id="GO:0004197">
    <property type="term" value="F:cysteine-type endopeptidase activity"/>
    <property type="evidence" value="ECO:0007669"/>
    <property type="project" value="InterPro"/>
</dbReference>
<dbReference type="InterPro" id="IPR015917">
    <property type="entry name" value="Pept_C14A"/>
</dbReference>
<keyword evidence="6" id="KW-0053">Apoptosis</keyword>
<dbReference type="InterPro" id="IPR002398">
    <property type="entry name" value="Pept_C14"/>
</dbReference>